<organism evidence="1 2">
    <name type="scientific">Thalassobacillus cyri</name>
    <dbReference type="NCBI Taxonomy" id="571932"/>
    <lineage>
        <taxon>Bacteria</taxon>
        <taxon>Bacillati</taxon>
        <taxon>Bacillota</taxon>
        <taxon>Bacilli</taxon>
        <taxon>Bacillales</taxon>
        <taxon>Bacillaceae</taxon>
        <taxon>Thalassobacillus</taxon>
    </lineage>
</organism>
<evidence type="ECO:0000313" key="2">
    <source>
        <dbReference type="Proteomes" id="UP000198584"/>
    </source>
</evidence>
<name>A0A1H4H1X5_9BACI</name>
<proteinExistence type="predicted"/>
<keyword evidence="2" id="KW-1185">Reference proteome</keyword>
<reference evidence="1 2" key="1">
    <citation type="submission" date="2016-10" db="EMBL/GenBank/DDBJ databases">
        <authorList>
            <person name="de Groot N.N."/>
        </authorList>
    </citation>
    <scope>NUCLEOTIDE SEQUENCE [LARGE SCALE GENOMIC DNA]</scope>
    <source>
        <strain evidence="1 2">CCM7597</strain>
    </source>
</reference>
<dbReference type="EMBL" id="FNQR01000021">
    <property type="protein sequence ID" value="SEB15839.1"/>
    <property type="molecule type" value="Genomic_DNA"/>
</dbReference>
<dbReference type="RefSeq" id="WP_093046478.1">
    <property type="nucleotide sequence ID" value="NZ_FNQR01000021.1"/>
</dbReference>
<dbReference type="Proteomes" id="UP000198584">
    <property type="component" value="Unassembled WGS sequence"/>
</dbReference>
<accession>A0A1H4H1X5</accession>
<sequence>MTRKLSARLDEEADLIAFFLEDESTCHLTIIKDSLEDEHYFIPPISLTFKSIQEIDCLHNILISGIKDLDLFDKNKLSYDMTSTSHIISTDAPIIMGTIVSGKLKLIESDYFNDSVYKPAKQIILRREQLKILYKLLNFILGEPITMKFNYDIKKHKIRKDVPSGWDLLQ</sequence>
<protein>
    <submittedName>
        <fullName evidence="1">Uncharacterized protein</fullName>
    </submittedName>
</protein>
<evidence type="ECO:0000313" key="1">
    <source>
        <dbReference type="EMBL" id="SEB15839.1"/>
    </source>
</evidence>
<gene>
    <name evidence="1" type="ORF">SAMN05421743_12152</name>
</gene>
<dbReference type="AlphaFoldDB" id="A0A1H4H1X5"/>